<dbReference type="GO" id="GO:0002151">
    <property type="term" value="F:G-quadruplex RNA binding"/>
    <property type="evidence" value="ECO:0007669"/>
    <property type="project" value="TreeGrafter"/>
</dbReference>
<keyword evidence="6" id="KW-0694">RNA-binding</keyword>
<dbReference type="GO" id="GO:0016787">
    <property type="term" value="F:hydrolase activity"/>
    <property type="evidence" value="ECO:0007669"/>
    <property type="project" value="UniProtKB-KW"/>
</dbReference>
<dbReference type="InterPro" id="IPR014001">
    <property type="entry name" value="Helicase_ATP-bd"/>
</dbReference>
<dbReference type="InterPro" id="IPR011545">
    <property type="entry name" value="DEAD/DEAH_box_helicase_dom"/>
</dbReference>
<dbReference type="Pfam" id="PF00270">
    <property type="entry name" value="DEAD"/>
    <property type="match status" value="1"/>
</dbReference>
<dbReference type="FunFam" id="3.40.50.300:FF:000526">
    <property type="entry name" value="DExH-box ATP-dependent RNA helicase DExH3"/>
    <property type="match status" value="1"/>
</dbReference>
<dbReference type="Gene3D" id="3.30.160.20">
    <property type="match status" value="1"/>
</dbReference>
<dbReference type="GO" id="GO:0003724">
    <property type="term" value="F:RNA helicase activity"/>
    <property type="evidence" value="ECO:0007669"/>
    <property type="project" value="UniProtKB-EC"/>
</dbReference>
<dbReference type="InterPro" id="IPR001650">
    <property type="entry name" value="Helicase_C-like"/>
</dbReference>
<gene>
    <name evidence="11" type="ORF">P5673_005312</name>
</gene>
<dbReference type="Proteomes" id="UP001249851">
    <property type="component" value="Unassembled WGS sequence"/>
</dbReference>
<evidence type="ECO:0000256" key="7">
    <source>
        <dbReference type="ARBA" id="ARBA00060772"/>
    </source>
</evidence>
<evidence type="ECO:0000313" key="11">
    <source>
        <dbReference type="EMBL" id="KAK2570485.1"/>
    </source>
</evidence>
<keyword evidence="4 11" id="KW-0347">Helicase</keyword>
<dbReference type="SMART" id="SM00847">
    <property type="entry name" value="HA2"/>
    <property type="match status" value="1"/>
</dbReference>
<evidence type="ECO:0000256" key="5">
    <source>
        <dbReference type="ARBA" id="ARBA00022840"/>
    </source>
</evidence>
<protein>
    <recommendedName>
        <fullName evidence="1">RNA helicase</fullName>
        <ecNumber evidence="1">3.6.4.13</ecNumber>
    </recommendedName>
</protein>
<dbReference type="Pfam" id="PF04408">
    <property type="entry name" value="WHD_HA2"/>
    <property type="match status" value="1"/>
</dbReference>
<dbReference type="CDD" id="cd00048">
    <property type="entry name" value="DSRM_SF"/>
    <property type="match status" value="1"/>
</dbReference>
<dbReference type="SMART" id="SM00487">
    <property type="entry name" value="DEXDc"/>
    <property type="match status" value="1"/>
</dbReference>
<dbReference type="SUPFAM" id="SSF54768">
    <property type="entry name" value="dsRNA-binding domain-like"/>
    <property type="match status" value="1"/>
</dbReference>
<organism evidence="11 12">
    <name type="scientific">Acropora cervicornis</name>
    <name type="common">Staghorn coral</name>
    <dbReference type="NCBI Taxonomy" id="6130"/>
    <lineage>
        <taxon>Eukaryota</taxon>
        <taxon>Metazoa</taxon>
        <taxon>Cnidaria</taxon>
        <taxon>Anthozoa</taxon>
        <taxon>Hexacorallia</taxon>
        <taxon>Scleractinia</taxon>
        <taxon>Astrocoeniina</taxon>
        <taxon>Acroporidae</taxon>
        <taxon>Acropora</taxon>
    </lineage>
</organism>
<evidence type="ECO:0000256" key="8">
    <source>
        <dbReference type="SAM" id="MobiDB-lite"/>
    </source>
</evidence>
<accession>A0AAD9VE21</accession>
<sequence>MAHSSSRGVNRPHGRNFQLRNIPPFQAGPRVRCHLPLSSDFVFDESGFQNLNPPQNTPKFARRNMNSSIKKPAHICVGFEASQRFPNAKEKLHNVLQGAMKGHSLTFNCQVVKGQFWKASVKIPWPREMTFYAEGPSRKEAEKNAAAIACVELERIGVANMSLAGVIKKEAVQSIDEPKWIYIDDDQLSMVESFLLKNSVLSQQLHRDQPHPVSQVLIQGVSASGGGIQNQSTSQMSSDISAPLENTDTKYWKDVDVEDFSTWDIHVPHAINVSSSNDSCSLATKSTGCTPVVNDIFTGLPWKEFTEENHIKLSEHLLQGFKQRQEMLGTRMSWHAEPKYKLPVSDYREKIVNLIEENKVVVLSGETGCGKTTQIPQYIFDHAIKNGKGSRCNIVVTQPRRIVAMSIAERVAWERGEVLGKSIGYQVRLEGTPPTQCGRILFCTTGILLRRMQNNSLLQGVSHVIVDEVHERDINADFLLILLKMLVKKSQEIKVVVMSATVNSDKFSQYFDSCPSLTIPGVTHPVTEYFLPDIYRLLDGTPTRIPTPPQSKRFKPSNHFAKAHSDSSYPEADVELVCETILHVCRNYGEGAILCFLAGWDEITLVNDMLSSKIHATQKSQFLILSLHSMLPMFNQRVVFERSPIGVRKIVLATNIAETSITIDDVVYVINAGNAKEKRYDATNKVSCLTTHWTSQASVIQRRGRAGRCKAGFCFNLFTKDQFQKMARYQMAEMQRSSLEEIVLQTKVQCPDNSCKVKDFLSQALDPPSPFAVQSAILELQEIGAMDHQEELTSLGRHMAYLPVEPRIGKMIIYGVIFRCLDPLLTIAAGLSYKDPFVTPLNCRQQADQSRKDFAHGSKSDYVRLLNAFSGWTEAMSQSRGKEFADQRFLHWGTLNMIRGMRSQFIRLLEGSGLVCKFDSGHTINSFGGNLELVKAVVCAALFPNAVKVGLGIESKGRCGKKRIRVAFRTKTDGRVFLHPSSVNHEERKFASQWLTYHEKVKSSQVFIRDCSMVHPVALICLCGKDVREIRHETRPARLANPDYSHPPQDIVGLLWFAIIAAVIGPSQTQQQPGRVTLAVDGDPWMAFHCSPRLATVLQAIRDEISKLVECNISSASSNGSLFHHHSQLIEILCLLLTLPIQESLPSNG</sequence>
<name>A0AAD9VE21_ACRCE</name>
<dbReference type="Gene3D" id="3.40.50.300">
    <property type="entry name" value="P-loop containing nucleotide triphosphate hydrolases"/>
    <property type="match status" value="2"/>
</dbReference>
<dbReference type="InterPro" id="IPR002464">
    <property type="entry name" value="DNA/RNA_helicase_DEAH_CS"/>
</dbReference>
<comment type="caution">
    <text evidence="11">The sequence shown here is derived from an EMBL/GenBank/DDBJ whole genome shotgun (WGS) entry which is preliminary data.</text>
</comment>
<dbReference type="GO" id="GO:0003678">
    <property type="term" value="F:DNA helicase activity"/>
    <property type="evidence" value="ECO:0007669"/>
    <property type="project" value="TreeGrafter"/>
</dbReference>
<dbReference type="PANTHER" id="PTHR18934">
    <property type="entry name" value="ATP-DEPENDENT RNA HELICASE"/>
    <property type="match status" value="1"/>
</dbReference>
<dbReference type="AlphaFoldDB" id="A0AAD9VE21"/>
<evidence type="ECO:0000313" key="12">
    <source>
        <dbReference type="Proteomes" id="UP001249851"/>
    </source>
</evidence>
<reference evidence="11" key="1">
    <citation type="journal article" date="2023" name="G3 (Bethesda)">
        <title>Whole genome assembly and annotation of the endangered Caribbean coral Acropora cervicornis.</title>
        <authorList>
            <person name="Selwyn J.D."/>
            <person name="Vollmer S.V."/>
        </authorList>
    </citation>
    <scope>NUCLEOTIDE SEQUENCE</scope>
    <source>
        <strain evidence="11">K2</strain>
    </source>
</reference>
<dbReference type="PROSITE" id="PS51192">
    <property type="entry name" value="HELICASE_ATP_BIND_1"/>
    <property type="match status" value="1"/>
</dbReference>
<dbReference type="FunFam" id="1.20.120.1080:FF:000002">
    <property type="entry name" value="Putative ATP-dependent RNA helicase DHX36"/>
    <property type="match status" value="1"/>
</dbReference>
<reference evidence="11" key="2">
    <citation type="journal article" date="2023" name="Science">
        <title>Genomic signatures of disease resistance in endangered staghorn corals.</title>
        <authorList>
            <person name="Vollmer S.V."/>
            <person name="Selwyn J.D."/>
            <person name="Despard B.A."/>
            <person name="Roesel C.L."/>
        </authorList>
    </citation>
    <scope>NUCLEOTIDE SEQUENCE</scope>
    <source>
        <strain evidence="11">K2</strain>
    </source>
</reference>
<dbReference type="EMBL" id="JARQWQ010000008">
    <property type="protein sequence ID" value="KAK2570485.1"/>
    <property type="molecule type" value="Genomic_DNA"/>
</dbReference>
<keyword evidence="5" id="KW-0067">ATP-binding</keyword>
<dbReference type="InterPro" id="IPR048333">
    <property type="entry name" value="HA2_WH"/>
</dbReference>
<evidence type="ECO:0000259" key="9">
    <source>
        <dbReference type="PROSITE" id="PS51192"/>
    </source>
</evidence>
<dbReference type="EC" id="3.6.4.13" evidence="1"/>
<dbReference type="InterPro" id="IPR007502">
    <property type="entry name" value="Helicase-assoc_dom"/>
</dbReference>
<dbReference type="CDD" id="cd18791">
    <property type="entry name" value="SF2_C_RHA"/>
    <property type="match status" value="1"/>
</dbReference>
<evidence type="ECO:0000259" key="10">
    <source>
        <dbReference type="PROSITE" id="PS51194"/>
    </source>
</evidence>
<dbReference type="GO" id="GO:0005737">
    <property type="term" value="C:cytoplasm"/>
    <property type="evidence" value="ECO:0007669"/>
    <property type="project" value="TreeGrafter"/>
</dbReference>
<evidence type="ECO:0000256" key="6">
    <source>
        <dbReference type="ARBA" id="ARBA00022884"/>
    </source>
</evidence>
<dbReference type="PROSITE" id="PS51194">
    <property type="entry name" value="HELICASE_CTER"/>
    <property type="match status" value="1"/>
</dbReference>
<dbReference type="SMART" id="SM00490">
    <property type="entry name" value="HELICc"/>
    <property type="match status" value="1"/>
</dbReference>
<evidence type="ECO:0000256" key="2">
    <source>
        <dbReference type="ARBA" id="ARBA00022741"/>
    </source>
</evidence>
<evidence type="ECO:0000256" key="3">
    <source>
        <dbReference type="ARBA" id="ARBA00022801"/>
    </source>
</evidence>
<comment type="similarity">
    <text evidence="7">Belongs to the DExH box helicase family.</text>
</comment>
<dbReference type="SUPFAM" id="SSF52540">
    <property type="entry name" value="P-loop containing nucleoside triphosphate hydrolases"/>
    <property type="match status" value="1"/>
</dbReference>
<dbReference type="PROSITE" id="PS00690">
    <property type="entry name" value="DEAH_ATP_HELICASE"/>
    <property type="match status" value="1"/>
</dbReference>
<dbReference type="Pfam" id="PF21010">
    <property type="entry name" value="HA2_C"/>
    <property type="match status" value="1"/>
</dbReference>
<feature type="region of interest" description="Disordered" evidence="8">
    <location>
        <begin position="1"/>
        <end position="22"/>
    </location>
</feature>
<evidence type="ECO:0000256" key="1">
    <source>
        <dbReference type="ARBA" id="ARBA00012552"/>
    </source>
</evidence>
<dbReference type="Pfam" id="PF00271">
    <property type="entry name" value="Helicase_C"/>
    <property type="match status" value="1"/>
</dbReference>
<dbReference type="PANTHER" id="PTHR18934:SF257">
    <property type="entry name" value="ATP-DEPENDENT RNA HELICASE DHX30"/>
    <property type="match status" value="1"/>
</dbReference>
<dbReference type="Pfam" id="PF07717">
    <property type="entry name" value="OB_NTP_bind"/>
    <property type="match status" value="1"/>
</dbReference>
<keyword evidence="12" id="KW-1185">Reference proteome</keyword>
<dbReference type="InterPro" id="IPR011709">
    <property type="entry name" value="DEAD-box_helicase_OB_fold"/>
</dbReference>
<proteinExistence type="inferred from homology"/>
<feature type="domain" description="Helicase C-terminal" evidence="10">
    <location>
        <begin position="577"/>
        <end position="750"/>
    </location>
</feature>
<evidence type="ECO:0000256" key="4">
    <source>
        <dbReference type="ARBA" id="ARBA00022806"/>
    </source>
</evidence>
<keyword evidence="2" id="KW-0547">Nucleotide-binding</keyword>
<dbReference type="GO" id="GO:0005634">
    <property type="term" value="C:nucleus"/>
    <property type="evidence" value="ECO:0007669"/>
    <property type="project" value="TreeGrafter"/>
</dbReference>
<feature type="domain" description="Helicase ATP-binding" evidence="9">
    <location>
        <begin position="352"/>
        <end position="520"/>
    </location>
</feature>
<dbReference type="GO" id="GO:0005524">
    <property type="term" value="F:ATP binding"/>
    <property type="evidence" value="ECO:0007669"/>
    <property type="project" value="UniProtKB-KW"/>
</dbReference>
<dbReference type="InterPro" id="IPR027417">
    <property type="entry name" value="P-loop_NTPase"/>
</dbReference>
<dbReference type="CDD" id="cd17917">
    <property type="entry name" value="DEXHc_RHA-like"/>
    <property type="match status" value="1"/>
</dbReference>
<dbReference type="Gene3D" id="1.20.120.1080">
    <property type="match status" value="1"/>
</dbReference>
<keyword evidence="3" id="KW-0378">Hydrolase</keyword>